<comment type="caution">
    <text evidence="1">The sequence shown here is derived from an EMBL/GenBank/DDBJ whole genome shotgun (WGS) entry which is preliminary data.</text>
</comment>
<evidence type="ECO:0000313" key="2">
    <source>
        <dbReference type="Proteomes" id="UP001193035"/>
    </source>
</evidence>
<dbReference type="EMBL" id="VCPD01000003">
    <property type="protein sequence ID" value="TMV07831.1"/>
    <property type="molecule type" value="Genomic_DNA"/>
</dbReference>
<dbReference type="Proteomes" id="UP001193035">
    <property type="component" value="Unassembled WGS sequence"/>
</dbReference>
<name>A0ABY2WZ13_9RHOB</name>
<dbReference type="RefSeq" id="WP_138841819.1">
    <property type="nucleotide sequence ID" value="NZ_VCPD01000003.1"/>
</dbReference>
<accession>A0ABY2WZ13</accession>
<gene>
    <name evidence="1" type="ORF">FGK63_10250</name>
</gene>
<evidence type="ECO:0008006" key="3">
    <source>
        <dbReference type="Google" id="ProtNLM"/>
    </source>
</evidence>
<evidence type="ECO:0000313" key="1">
    <source>
        <dbReference type="EMBL" id="TMV07831.1"/>
    </source>
</evidence>
<keyword evidence="2" id="KW-1185">Reference proteome</keyword>
<organism evidence="1 2">
    <name type="scientific">Ruegeria sediminis</name>
    <dbReference type="NCBI Taxonomy" id="2583820"/>
    <lineage>
        <taxon>Bacteria</taxon>
        <taxon>Pseudomonadati</taxon>
        <taxon>Pseudomonadota</taxon>
        <taxon>Alphaproteobacteria</taxon>
        <taxon>Rhodobacterales</taxon>
        <taxon>Roseobacteraceae</taxon>
        <taxon>Ruegeria</taxon>
    </lineage>
</organism>
<proteinExistence type="predicted"/>
<sequence>MKKILLPAIAFVALSACEDIWNREGVGFTGIDGEPRTTALKKGAAAYVARDTNIPAELAGVPTIRVSTDQTEPDKMAGIAVDNGGRNPANAVEVTGDGQNLMLSTVQVNNTLYAVLRPAEGDSTRVDTSVGAQFGSRVERLTGCLPAGDVYKKGGSSNRATGFSVPLNCS</sequence>
<dbReference type="PROSITE" id="PS51257">
    <property type="entry name" value="PROKAR_LIPOPROTEIN"/>
    <property type="match status" value="1"/>
</dbReference>
<reference evidence="1 2" key="1">
    <citation type="submission" date="2019-05" db="EMBL/GenBank/DDBJ databases">
        <title>Ruegeria sp. nov., isolated from tidal flat.</title>
        <authorList>
            <person name="Kim W."/>
        </authorList>
    </citation>
    <scope>NUCLEOTIDE SEQUENCE [LARGE SCALE GENOMIC DNA]</scope>
    <source>
        <strain evidence="1 2">CAU 1488</strain>
    </source>
</reference>
<protein>
    <recommendedName>
        <fullName evidence="3">Lipoprotein</fullName>
    </recommendedName>
</protein>